<dbReference type="Gene3D" id="1.25.40.60">
    <property type="match status" value="1"/>
</dbReference>
<dbReference type="EMBL" id="JAUKUD010000002">
    <property type="protein sequence ID" value="KAK0751175.1"/>
    <property type="molecule type" value="Genomic_DNA"/>
</dbReference>
<dbReference type="InterPro" id="IPR043127">
    <property type="entry name" value="Sec-1-like_dom3a"/>
</dbReference>
<feature type="compositionally biased region" description="Gly residues" evidence="2">
    <location>
        <begin position="681"/>
        <end position="690"/>
    </location>
</feature>
<evidence type="ECO:0000313" key="4">
    <source>
        <dbReference type="Proteomes" id="UP001172155"/>
    </source>
</evidence>
<reference evidence="3" key="1">
    <citation type="submission" date="2023-06" db="EMBL/GenBank/DDBJ databases">
        <title>Genome-scale phylogeny and comparative genomics of the fungal order Sordariales.</title>
        <authorList>
            <consortium name="Lawrence Berkeley National Laboratory"/>
            <person name="Hensen N."/>
            <person name="Bonometti L."/>
            <person name="Westerberg I."/>
            <person name="Brannstrom I.O."/>
            <person name="Guillou S."/>
            <person name="Cros-Aarteil S."/>
            <person name="Calhoun S."/>
            <person name="Haridas S."/>
            <person name="Kuo A."/>
            <person name="Mondo S."/>
            <person name="Pangilinan J."/>
            <person name="Riley R."/>
            <person name="LaButti K."/>
            <person name="Andreopoulos B."/>
            <person name="Lipzen A."/>
            <person name="Chen C."/>
            <person name="Yanf M."/>
            <person name="Daum C."/>
            <person name="Ng V."/>
            <person name="Clum A."/>
            <person name="Steindorff A."/>
            <person name="Ohm R."/>
            <person name="Martin F."/>
            <person name="Silar P."/>
            <person name="Natvig D."/>
            <person name="Lalanne C."/>
            <person name="Gautier V."/>
            <person name="Ament-velasquez S.L."/>
            <person name="Kruys A."/>
            <person name="Hutchinson M.I."/>
            <person name="Powell A.J."/>
            <person name="Barry K."/>
            <person name="Miller A.N."/>
            <person name="Grigoriev I.V."/>
            <person name="Debuchy R."/>
            <person name="Gladieux P."/>
            <person name="Thoren M.H."/>
            <person name="Johannesson H."/>
        </authorList>
    </citation>
    <scope>NUCLEOTIDE SEQUENCE</scope>
    <source>
        <strain evidence="3">SMH3187-1</strain>
    </source>
</reference>
<feature type="compositionally biased region" description="Basic residues" evidence="2">
    <location>
        <begin position="733"/>
        <end position="744"/>
    </location>
</feature>
<proteinExistence type="inferred from homology"/>
<keyword evidence="4" id="KW-1185">Reference proteome</keyword>
<dbReference type="InterPro" id="IPR001619">
    <property type="entry name" value="Sec1-like"/>
</dbReference>
<dbReference type="Gene3D" id="3.40.50.1910">
    <property type="match status" value="1"/>
</dbReference>
<gene>
    <name evidence="3" type="ORF">B0T18DRAFT_64621</name>
</gene>
<dbReference type="PANTHER" id="PTHR11679">
    <property type="entry name" value="VESICLE PROTEIN SORTING-ASSOCIATED"/>
    <property type="match status" value="1"/>
</dbReference>
<dbReference type="Gene3D" id="3.40.50.2060">
    <property type="match status" value="1"/>
</dbReference>
<comment type="similarity">
    <text evidence="1">Belongs to the STXBP/unc-18/SEC1 family.</text>
</comment>
<dbReference type="AlphaFoldDB" id="A0AA40F4W4"/>
<feature type="compositionally biased region" description="Low complexity" evidence="2">
    <location>
        <begin position="691"/>
        <end position="717"/>
    </location>
</feature>
<dbReference type="InterPro" id="IPR043154">
    <property type="entry name" value="Sec-1-like_dom1"/>
</dbReference>
<organism evidence="3 4">
    <name type="scientific">Schizothecium vesticola</name>
    <dbReference type="NCBI Taxonomy" id="314040"/>
    <lineage>
        <taxon>Eukaryota</taxon>
        <taxon>Fungi</taxon>
        <taxon>Dikarya</taxon>
        <taxon>Ascomycota</taxon>
        <taxon>Pezizomycotina</taxon>
        <taxon>Sordariomycetes</taxon>
        <taxon>Sordariomycetidae</taxon>
        <taxon>Sordariales</taxon>
        <taxon>Schizotheciaceae</taxon>
        <taxon>Schizothecium</taxon>
    </lineage>
</organism>
<name>A0AA40F4W4_9PEZI</name>
<dbReference type="GO" id="GO:0016192">
    <property type="term" value="P:vesicle-mediated transport"/>
    <property type="evidence" value="ECO:0007669"/>
    <property type="project" value="InterPro"/>
</dbReference>
<dbReference type="Proteomes" id="UP001172155">
    <property type="component" value="Unassembled WGS sequence"/>
</dbReference>
<accession>A0AA40F4W4</accession>
<feature type="region of interest" description="Disordered" evidence="2">
    <location>
        <begin position="614"/>
        <end position="744"/>
    </location>
</feature>
<evidence type="ECO:0000313" key="3">
    <source>
        <dbReference type="EMBL" id="KAK0751175.1"/>
    </source>
</evidence>
<evidence type="ECO:0000256" key="1">
    <source>
        <dbReference type="ARBA" id="ARBA00009884"/>
    </source>
</evidence>
<dbReference type="InterPro" id="IPR027482">
    <property type="entry name" value="Sec1-like_dom2"/>
</dbReference>
<feature type="compositionally biased region" description="Pro residues" evidence="2">
    <location>
        <begin position="636"/>
        <end position="663"/>
    </location>
</feature>
<sequence length="744" mass="83117">MNNSNMAPQGPSIIEEHQKLIIGTLKRLTKGDWKVLILDATTKDLVYNTVKEDDILNQNIANIELIEDKREPNPTMDAIYFLAPKPHIVECLVADFQRDCYKRGYLVWVGVLGRELQAKVGTISRHKIAVWETLLIDYFPRESHVVTFRDPWSFPILFHPACNEMVKKHLEELAHKIVSACITLNEYPKVRYYKPKDPIHEASVLCGFLARFVQKRLDEHKGNMRDEWPLPSPRPQGILLITDRSVDLVAPLIHEFTYQAMAHDLLPLKDADKVTFHMKINEGTAAEEEKDMEIGEGDRVWLENRHRHMKDTIDKLMSDFNKFIAQNPNFTDKESDTTSLNAIKDMLAGLPQFQQMKEAYSLHITMAQDAMGVFQSHKLADIGSIEQTMATGLDEDSKKPKNVLEQVVRLLDDEAVTLEERLRLICQWVLFRDGVIEDDIKRLLAHASLPPSDFETVQNLHFLGAQTTRPLKGSRQPPPPVFPRNTKTAAENDELALSRYEPAIKHMLQDACNGALDQTLFPYVVPPMDANEDAVGVQSSLRSAAPRWASANRRQVENHQRILVFMAGGATYSESRTCYEASKELNRDIYLLTSYMLKPALFLKQVKDLTADRRNLNLPCDRPPPRPPKHIYERAAPPPQMQRPAGGPPPMSGGGPRPGPAPPGGGMRPPTKALGAMTLSSGGGGGGGGPSLSTVSSQVSQMSSVGGDSYASSSAAGGSEGGRHKLTKDKEKEKKKRNIFGLKK</sequence>
<evidence type="ECO:0000256" key="2">
    <source>
        <dbReference type="SAM" id="MobiDB-lite"/>
    </source>
</evidence>
<dbReference type="InterPro" id="IPR036045">
    <property type="entry name" value="Sec1-like_sf"/>
</dbReference>
<dbReference type="SUPFAM" id="SSF56815">
    <property type="entry name" value="Sec1/munc18-like (SM) proteins"/>
    <property type="match status" value="1"/>
</dbReference>
<dbReference type="Pfam" id="PF00995">
    <property type="entry name" value="Sec1"/>
    <property type="match status" value="1"/>
</dbReference>
<comment type="caution">
    <text evidence="3">The sequence shown here is derived from an EMBL/GenBank/DDBJ whole genome shotgun (WGS) entry which is preliminary data.</text>
</comment>
<dbReference type="Gene3D" id="3.90.830.10">
    <property type="entry name" value="Syntaxin Binding Protein 1, Chain A, domain 2"/>
    <property type="match status" value="1"/>
</dbReference>
<protein>
    <submittedName>
        <fullName evidence="3">Sec1-like protein</fullName>
    </submittedName>
</protein>